<dbReference type="EMBL" id="MNCJ02000327">
    <property type="protein sequence ID" value="KAF5777642.1"/>
    <property type="molecule type" value="Genomic_DNA"/>
</dbReference>
<accession>A0A251T236</accession>
<proteinExistence type="predicted"/>
<dbReference type="Gramene" id="mRNA:HanXRQr2_Chr12g0538071">
    <property type="protein sequence ID" value="CDS:HanXRQr2_Chr12g0538071.1"/>
    <property type="gene ID" value="HanXRQr2_Chr12g0538071"/>
</dbReference>
<organism evidence="2 3">
    <name type="scientific">Helianthus annuus</name>
    <name type="common">Common sunflower</name>
    <dbReference type="NCBI Taxonomy" id="4232"/>
    <lineage>
        <taxon>Eukaryota</taxon>
        <taxon>Viridiplantae</taxon>
        <taxon>Streptophyta</taxon>
        <taxon>Embryophyta</taxon>
        <taxon>Tracheophyta</taxon>
        <taxon>Spermatophyta</taxon>
        <taxon>Magnoliopsida</taxon>
        <taxon>eudicotyledons</taxon>
        <taxon>Gunneridae</taxon>
        <taxon>Pentapetalae</taxon>
        <taxon>asterids</taxon>
        <taxon>campanulids</taxon>
        <taxon>Asterales</taxon>
        <taxon>Asteraceae</taxon>
        <taxon>Asteroideae</taxon>
        <taxon>Heliantheae alliance</taxon>
        <taxon>Heliantheae</taxon>
        <taxon>Helianthus</taxon>
    </lineage>
</organism>
<name>A0A251T236_HELAN</name>
<gene>
    <name evidence="2" type="ORF">HannXRQ_Chr12g0367171</name>
    <name evidence="1" type="ORF">HanXRQr2_Chr12g0538071</name>
</gene>
<dbReference type="AlphaFoldDB" id="A0A251T236"/>
<sequence>MGSLARTRPDASIKWTWFKFVYRVSIRIYIKDDGVKSKNQQAVKSKNQQADI</sequence>
<dbReference type="Proteomes" id="UP000215914">
    <property type="component" value="Chromosome 12"/>
</dbReference>
<reference evidence="1" key="3">
    <citation type="submission" date="2020-06" db="EMBL/GenBank/DDBJ databases">
        <title>Helianthus annuus Genome sequencing and assembly Release 2.</title>
        <authorList>
            <person name="Gouzy J."/>
            <person name="Langlade N."/>
            <person name="Munos S."/>
        </authorList>
    </citation>
    <scope>NUCLEOTIDE SEQUENCE</scope>
    <source>
        <tissue evidence="1">Leaves</tissue>
    </source>
</reference>
<protein>
    <submittedName>
        <fullName evidence="2">Uncharacterized protein</fullName>
    </submittedName>
</protein>
<evidence type="ECO:0000313" key="2">
    <source>
        <dbReference type="EMBL" id="OTG04869.1"/>
    </source>
</evidence>
<keyword evidence="3" id="KW-1185">Reference proteome</keyword>
<dbReference type="InParanoid" id="A0A251T236"/>
<dbReference type="EMBL" id="CM007901">
    <property type="protein sequence ID" value="OTG04869.1"/>
    <property type="molecule type" value="Genomic_DNA"/>
</dbReference>
<reference evidence="1 3" key="1">
    <citation type="journal article" date="2017" name="Nature">
        <title>The sunflower genome provides insights into oil metabolism, flowering and Asterid evolution.</title>
        <authorList>
            <person name="Badouin H."/>
            <person name="Gouzy J."/>
            <person name="Grassa C.J."/>
            <person name="Murat F."/>
            <person name="Staton S.E."/>
            <person name="Cottret L."/>
            <person name="Lelandais-Briere C."/>
            <person name="Owens G.L."/>
            <person name="Carrere S."/>
            <person name="Mayjonade B."/>
            <person name="Legrand L."/>
            <person name="Gill N."/>
            <person name="Kane N.C."/>
            <person name="Bowers J.E."/>
            <person name="Hubner S."/>
            <person name="Bellec A."/>
            <person name="Berard A."/>
            <person name="Berges H."/>
            <person name="Blanchet N."/>
            <person name="Boniface M.C."/>
            <person name="Brunel D."/>
            <person name="Catrice O."/>
            <person name="Chaidir N."/>
            <person name="Claudel C."/>
            <person name="Donnadieu C."/>
            <person name="Faraut T."/>
            <person name="Fievet G."/>
            <person name="Helmstetter N."/>
            <person name="King M."/>
            <person name="Knapp S.J."/>
            <person name="Lai Z."/>
            <person name="Le Paslier M.C."/>
            <person name="Lippi Y."/>
            <person name="Lorenzon L."/>
            <person name="Mandel J.R."/>
            <person name="Marage G."/>
            <person name="Marchand G."/>
            <person name="Marquand E."/>
            <person name="Bret-Mestries E."/>
            <person name="Morien E."/>
            <person name="Nambeesan S."/>
            <person name="Nguyen T."/>
            <person name="Pegot-Espagnet P."/>
            <person name="Pouilly N."/>
            <person name="Raftis F."/>
            <person name="Sallet E."/>
            <person name="Schiex T."/>
            <person name="Thomas J."/>
            <person name="Vandecasteele C."/>
            <person name="Vares D."/>
            <person name="Vear F."/>
            <person name="Vautrin S."/>
            <person name="Crespi M."/>
            <person name="Mangin B."/>
            <person name="Burke J.M."/>
            <person name="Salse J."/>
            <person name="Munos S."/>
            <person name="Vincourt P."/>
            <person name="Rieseberg L.H."/>
            <person name="Langlade N.B."/>
        </authorList>
    </citation>
    <scope>NUCLEOTIDE SEQUENCE [LARGE SCALE GENOMIC DNA]</scope>
    <source>
        <strain evidence="3">cv. SF193</strain>
        <tissue evidence="1">Leaves</tissue>
    </source>
</reference>
<evidence type="ECO:0000313" key="3">
    <source>
        <dbReference type="Proteomes" id="UP000215914"/>
    </source>
</evidence>
<reference evidence="2" key="2">
    <citation type="submission" date="2017-02" db="EMBL/GenBank/DDBJ databases">
        <title>Sunflower complete genome.</title>
        <authorList>
            <person name="Langlade N."/>
            <person name="Munos S."/>
        </authorList>
    </citation>
    <scope>NUCLEOTIDE SEQUENCE [LARGE SCALE GENOMIC DNA]</scope>
    <source>
        <tissue evidence="2">Leaves</tissue>
    </source>
</reference>
<evidence type="ECO:0000313" key="1">
    <source>
        <dbReference type="EMBL" id="KAF5777642.1"/>
    </source>
</evidence>